<sequence length="246" mass="26137">MVQGCTHPPVYAVQSCVTEELCVWPLQQGVRFDPDLPQTIRLEFAKSNTKVSKPKMQPSPPVASTHPPILHPITGQELPAALLSHDSWTHLSFPYAEVPVSTALHSAALVHPALHHAQLPPALALAPPALSLASTAALQATLPPTHLVAASPAGLASPVGSTSSAATNIPCSTLFVANLGQSISEHELKDLFMKSRCHGFCRLRMNNKGGLPVAFVEYQVRICIAYMGRQMSDQLGGGASVSVLWP</sequence>
<gene>
    <name evidence="3" type="ORF">LAZ67_8000309</name>
</gene>
<dbReference type="EMBL" id="CP092870">
    <property type="protein sequence ID" value="UYV70701.1"/>
    <property type="molecule type" value="Genomic_DNA"/>
</dbReference>
<name>A0ABY6KPB0_9ARAC</name>
<feature type="region of interest" description="Disordered" evidence="2">
    <location>
        <begin position="47"/>
        <end position="69"/>
    </location>
</feature>
<protein>
    <submittedName>
        <fullName evidence="3">RBPMS2</fullName>
    </submittedName>
</protein>
<dbReference type="SUPFAM" id="SSF54928">
    <property type="entry name" value="RNA-binding domain, RBD"/>
    <property type="match status" value="1"/>
</dbReference>
<evidence type="ECO:0000313" key="4">
    <source>
        <dbReference type="Proteomes" id="UP001235939"/>
    </source>
</evidence>
<reference evidence="3 4" key="1">
    <citation type="submission" date="2022-01" db="EMBL/GenBank/DDBJ databases">
        <title>A chromosomal length assembly of Cordylochernes scorpioides.</title>
        <authorList>
            <person name="Zeh D."/>
            <person name="Zeh J."/>
        </authorList>
    </citation>
    <scope>NUCLEOTIDE SEQUENCE [LARGE SCALE GENOMIC DNA]</scope>
    <source>
        <strain evidence="3">IN4F17</strain>
        <tissue evidence="3">Whole Body</tissue>
    </source>
</reference>
<evidence type="ECO:0000313" key="3">
    <source>
        <dbReference type="EMBL" id="UYV70701.1"/>
    </source>
</evidence>
<dbReference type="Proteomes" id="UP001235939">
    <property type="component" value="Chromosome 08"/>
</dbReference>
<keyword evidence="1" id="KW-0694">RNA-binding</keyword>
<organism evidence="3 4">
    <name type="scientific">Cordylochernes scorpioides</name>
    <dbReference type="NCBI Taxonomy" id="51811"/>
    <lineage>
        <taxon>Eukaryota</taxon>
        <taxon>Metazoa</taxon>
        <taxon>Ecdysozoa</taxon>
        <taxon>Arthropoda</taxon>
        <taxon>Chelicerata</taxon>
        <taxon>Arachnida</taxon>
        <taxon>Pseudoscorpiones</taxon>
        <taxon>Cheliferoidea</taxon>
        <taxon>Chernetidae</taxon>
        <taxon>Cordylochernes</taxon>
    </lineage>
</organism>
<evidence type="ECO:0000256" key="2">
    <source>
        <dbReference type="SAM" id="MobiDB-lite"/>
    </source>
</evidence>
<dbReference type="InterPro" id="IPR012677">
    <property type="entry name" value="Nucleotide-bd_a/b_plait_sf"/>
</dbReference>
<dbReference type="InterPro" id="IPR035979">
    <property type="entry name" value="RBD_domain_sf"/>
</dbReference>
<dbReference type="PANTHER" id="PTHR10501">
    <property type="entry name" value="U1 SMALL NUCLEAR RIBONUCLEOPROTEIN A/U2 SMALL NUCLEAR RIBONUCLEOPROTEIN B"/>
    <property type="match status" value="1"/>
</dbReference>
<dbReference type="Gene3D" id="3.30.70.330">
    <property type="match status" value="1"/>
</dbReference>
<keyword evidence="4" id="KW-1185">Reference proteome</keyword>
<proteinExistence type="predicted"/>
<evidence type="ECO:0000256" key="1">
    <source>
        <dbReference type="ARBA" id="ARBA00022884"/>
    </source>
</evidence>
<accession>A0ABY6KPB0</accession>